<keyword evidence="1" id="KW-0328">Glycosyltransferase</keyword>
<proteinExistence type="predicted"/>
<feature type="active site" description="Proton donor" evidence="2">
    <location>
        <position position="305"/>
    </location>
</feature>
<dbReference type="SMART" id="SM00642">
    <property type="entry name" value="Aamy"/>
    <property type="match status" value="1"/>
</dbReference>
<name>A0A814V2R6_9BILA</name>
<protein>
    <recommendedName>
        <fullName evidence="3">Glycosyl hydrolase family 13 catalytic domain-containing protein</fullName>
    </recommendedName>
</protein>
<dbReference type="Pfam" id="PF02922">
    <property type="entry name" value="CBM_48"/>
    <property type="match status" value="1"/>
</dbReference>
<evidence type="ECO:0000313" key="4">
    <source>
        <dbReference type="EMBL" id="CAF1185520.1"/>
    </source>
</evidence>
<comment type="caution">
    <text evidence="4">The sequence shown here is derived from an EMBL/GenBank/DDBJ whole genome shotgun (WGS) entry which is preliminary data.</text>
</comment>
<dbReference type="GO" id="GO:0003844">
    <property type="term" value="F:1,4-alpha-glucan branching enzyme activity"/>
    <property type="evidence" value="ECO:0007669"/>
    <property type="project" value="InterPro"/>
</dbReference>
<dbReference type="PANTHER" id="PTHR43651:SF3">
    <property type="entry name" value="1,4-ALPHA-GLUCAN-BRANCHING ENZYME"/>
    <property type="match status" value="1"/>
</dbReference>
<dbReference type="EMBL" id="CAJNOT010001343">
    <property type="protein sequence ID" value="CAF1185520.1"/>
    <property type="molecule type" value="Genomic_DNA"/>
</dbReference>
<sequence>MSHPKLYETRGAHYHDESQTTSFCLYAPNARNVWLILTAYGIQQYRLQMIKNHEDLWEIVTDKVPPGRTYLYLVDGYHGRQMLRTDPNDQNWMRQRARTNPLKLPLSIYEIQPKSWKSSVYWPLNFRQVAGELATYCNQMGFTHVEMYGILEHTDRWEYGYQIANYFAPSRFSGLCDDLKYLIDHLHQNGIGVIFDWVPTHFKHYHFFHQYSTSLHEYDGTNLYASTESQWGTLYFDFDKEETRRLLFASALYYLDRFHFDGIRFDAVSQMIRRNQTDIQSGISFLRELNHTIHTHYPGVLCIAEETEGYPNLSRTMNFDLKWNIGWSNDARNFLRTPYAERSRHWKQKILDVLNCARWSDDKMICTLSHDDTDAGPFSSKNILLNCVSHARNDMDKFADLRNLFAWQICMPSRGHMIHMGDEVVQPMSWFQRCFRGKSSMDWSLSNSTSLHGKIQECIRDLNHLYIRYPQFWQYGEEGYSLIYEYGENLVAAYHRGIFNNCRIAVIHNFSNRGYTYYDIPLSGSDPNVERI</sequence>
<feature type="domain" description="Glycosyl hydrolase family 13 catalytic" evidence="3">
    <location>
        <begin position="110"/>
        <end position="449"/>
    </location>
</feature>
<dbReference type="Gene3D" id="2.60.40.10">
    <property type="entry name" value="Immunoglobulins"/>
    <property type="match status" value="1"/>
</dbReference>
<dbReference type="InterPro" id="IPR037439">
    <property type="entry name" value="Branching_enzy"/>
</dbReference>
<organism evidence="4 5">
    <name type="scientific">Rotaria sordida</name>
    <dbReference type="NCBI Taxonomy" id="392033"/>
    <lineage>
        <taxon>Eukaryota</taxon>
        <taxon>Metazoa</taxon>
        <taxon>Spiralia</taxon>
        <taxon>Gnathifera</taxon>
        <taxon>Rotifera</taxon>
        <taxon>Eurotatoria</taxon>
        <taxon>Bdelloidea</taxon>
        <taxon>Philodinida</taxon>
        <taxon>Philodinidae</taxon>
        <taxon>Rotaria</taxon>
    </lineage>
</organism>
<evidence type="ECO:0000259" key="3">
    <source>
        <dbReference type="SMART" id="SM00642"/>
    </source>
</evidence>
<gene>
    <name evidence="4" type="ORF">ZHD862_LOCUS22001</name>
</gene>
<evidence type="ECO:0000313" key="5">
    <source>
        <dbReference type="Proteomes" id="UP000663864"/>
    </source>
</evidence>
<dbReference type="SUPFAM" id="SSF51445">
    <property type="entry name" value="(Trans)glycosidases"/>
    <property type="match status" value="1"/>
</dbReference>
<dbReference type="InterPro" id="IPR006047">
    <property type="entry name" value="GH13_cat_dom"/>
</dbReference>
<dbReference type="GO" id="GO:0004553">
    <property type="term" value="F:hydrolase activity, hydrolyzing O-glycosyl compounds"/>
    <property type="evidence" value="ECO:0007669"/>
    <property type="project" value="InterPro"/>
</dbReference>
<dbReference type="Proteomes" id="UP000663864">
    <property type="component" value="Unassembled WGS sequence"/>
</dbReference>
<dbReference type="GO" id="GO:0005978">
    <property type="term" value="P:glycogen biosynthetic process"/>
    <property type="evidence" value="ECO:0007669"/>
    <property type="project" value="InterPro"/>
</dbReference>
<dbReference type="PANTHER" id="PTHR43651">
    <property type="entry name" value="1,4-ALPHA-GLUCAN-BRANCHING ENZYME"/>
    <property type="match status" value="1"/>
</dbReference>
<accession>A0A814V2R6</accession>
<dbReference type="GO" id="GO:0005829">
    <property type="term" value="C:cytosol"/>
    <property type="evidence" value="ECO:0007669"/>
    <property type="project" value="TreeGrafter"/>
</dbReference>
<evidence type="ECO:0000256" key="1">
    <source>
        <dbReference type="ARBA" id="ARBA00022676"/>
    </source>
</evidence>
<dbReference type="PIRSF" id="PIRSF000463">
    <property type="entry name" value="GlgB"/>
    <property type="match status" value="1"/>
</dbReference>
<evidence type="ECO:0000256" key="2">
    <source>
        <dbReference type="PIRSR" id="PIRSR000463-1"/>
    </source>
</evidence>
<dbReference type="Gene3D" id="3.20.20.80">
    <property type="entry name" value="Glycosidases"/>
    <property type="match status" value="1"/>
</dbReference>
<feature type="active site" description="Nucleophile" evidence="2">
    <location>
        <position position="266"/>
    </location>
</feature>
<keyword evidence="1" id="KW-0808">Transferase</keyword>
<dbReference type="InterPro" id="IPR013783">
    <property type="entry name" value="Ig-like_fold"/>
</dbReference>
<dbReference type="InterPro" id="IPR017853">
    <property type="entry name" value="GH"/>
</dbReference>
<reference evidence="4" key="1">
    <citation type="submission" date="2021-02" db="EMBL/GenBank/DDBJ databases">
        <authorList>
            <person name="Nowell W R."/>
        </authorList>
    </citation>
    <scope>NUCLEOTIDE SEQUENCE</scope>
</reference>
<dbReference type="AlphaFoldDB" id="A0A814V2R6"/>
<dbReference type="InterPro" id="IPR004193">
    <property type="entry name" value="Glyco_hydro_13_N"/>
</dbReference>